<evidence type="ECO:0000313" key="1">
    <source>
        <dbReference type="EMBL" id="KAK3271624.1"/>
    </source>
</evidence>
<dbReference type="EMBL" id="LGRX02009534">
    <property type="protein sequence ID" value="KAK3271624.1"/>
    <property type="molecule type" value="Genomic_DNA"/>
</dbReference>
<comment type="caution">
    <text evidence="1">The sequence shown here is derived from an EMBL/GenBank/DDBJ whole genome shotgun (WGS) entry which is preliminary data.</text>
</comment>
<organism evidence="1 2">
    <name type="scientific">Cymbomonas tetramitiformis</name>
    <dbReference type="NCBI Taxonomy" id="36881"/>
    <lineage>
        <taxon>Eukaryota</taxon>
        <taxon>Viridiplantae</taxon>
        <taxon>Chlorophyta</taxon>
        <taxon>Pyramimonadophyceae</taxon>
        <taxon>Pyramimonadales</taxon>
        <taxon>Pyramimonadaceae</taxon>
        <taxon>Cymbomonas</taxon>
    </lineage>
</organism>
<evidence type="ECO:0000313" key="2">
    <source>
        <dbReference type="Proteomes" id="UP001190700"/>
    </source>
</evidence>
<reference evidence="1 2" key="1">
    <citation type="journal article" date="2015" name="Genome Biol. Evol.">
        <title>Comparative Genomics of a Bacterivorous Green Alga Reveals Evolutionary Causalities and Consequences of Phago-Mixotrophic Mode of Nutrition.</title>
        <authorList>
            <person name="Burns J.A."/>
            <person name="Paasch A."/>
            <person name="Narechania A."/>
            <person name="Kim E."/>
        </authorList>
    </citation>
    <scope>NUCLEOTIDE SEQUENCE [LARGE SCALE GENOMIC DNA]</scope>
    <source>
        <strain evidence="1 2">PLY_AMNH</strain>
    </source>
</reference>
<accession>A0AAE0L4M3</accession>
<dbReference type="AlphaFoldDB" id="A0AAE0L4M3"/>
<keyword evidence="2" id="KW-1185">Reference proteome</keyword>
<gene>
    <name evidence="1" type="ORF">CYMTET_20048</name>
</gene>
<sequence>MGGAAGQLAAMMGGGVVSWRARWVEAVAQHGRRQDGREWHMARATGAGGVQVASGRATDGWRKAVSDATVVMGGVQAGSAWRAGCGVDGLECKRLPSGLLPDVRRNAKAVSGAPPWSAAECKGGQRARRCDGRSAKAVSGRAVVMGGVQRRSAGAPL</sequence>
<name>A0AAE0L4M3_9CHLO</name>
<dbReference type="Proteomes" id="UP001190700">
    <property type="component" value="Unassembled WGS sequence"/>
</dbReference>
<proteinExistence type="predicted"/>
<protein>
    <submittedName>
        <fullName evidence="1">Uncharacterized protein</fullName>
    </submittedName>
</protein>